<dbReference type="Proteomes" id="UP000244336">
    <property type="component" value="Chromosome 4"/>
</dbReference>
<dbReference type="Gramene" id="PUZ59208">
    <property type="protein sequence ID" value="PUZ59208"/>
    <property type="gene ID" value="GQ55_4G022000"/>
</dbReference>
<dbReference type="AlphaFoldDB" id="A0A2T7DUF1"/>
<dbReference type="EMBL" id="CM009752">
    <property type="protein sequence ID" value="PUZ59208.1"/>
    <property type="molecule type" value="Genomic_DNA"/>
</dbReference>
<proteinExistence type="predicted"/>
<protein>
    <submittedName>
        <fullName evidence="2">Uncharacterized protein</fullName>
    </submittedName>
</protein>
<keyword evidence="3" id="KW-1185">Reference proteome</keyword>
<evidence type="ECO:0000256" key="1">
    <source>
        <dbReference type="SAM" id="MobiDB-lite"/>
    </source>
</evidence>
<sequence length="188" mass="21164">MSPSPTTTLLSPSFPSSCRREVPHRAALSLPVPPRPSQPPLLIGSESHRSGGSVSRWLGSELRICLRVGLLPGPCVLGRLGSSSVGNEAALSLADHRGRLSLATDRFSGAEIDRVVDRFCRLLGSELRSYLSVVVDWFLRLLERNCGFDSAWWPLDRTVYPESIEFFFRELRIYLRVVVDWFLRLLER</sequence>
<reference evidence="2 3" key="1">
    <citation type="submission" date="2018-04" db="EMBL/GenBank/DDBJ databases">
        <title>WGS assembly of Panicum hallii var. hallii HAL2.</title>
        <authorList>
            <person name="Lovell J."/>
            <person name="Jenkins J."/>
            <person name="Lowry D."/>
            <person name="Mamidi S."/>
            <person name="Sreedasyam A."/>
            <person name="Weng X."/>
            <person name="Barry K."/>
            <person name="Bonette J."/>
            <person name="Campitelli B."/>
            <person name="Daum C."/>
            <person name="Gordon S."/>
            <person name="Gould B."/>
            <person name="Lipzen A."/>
            <person name="MacQueen A."/>
            <person name="Palacio-Mejia J."/>
            <person name="Plott C."/>
            <person name="Shakirov E."/>
            <person name="Shu S."/>
            <person name="Yoshinaga Y."/>
            <person name="Zane M."/>
            <person name="Rokhsar D."/>
            <person name="Grimwood J."/>
            <person name="Schmutz J."/>
            <person name="Juenger T."/>
        </authorList>
    </citation>
    <scope>NUCLEOTIDE SEQUENCE [LARGE SCALE GENOMIC DNA]</scope>
    <source>
        <strain evidence="3">cv. HAL2</strain>
    </source>
</reference>
<organism evidence="2 3">
    <name type="scientific">Panicum hallii var. hallii</name>
    <dbReference type="NCBI Taxonomy" id="1504633"/>
    <lineage>
        <taxon>Eukaryota</taxon>
        <taxon>Viridiplantae</taxon>
        <taxon>Streptophyta</taxon>
        <taxon>Embryophyta</taxon>
        <taxon>Tracheophyta</taxon>
        <taxon>Spermatophyta</taxon>
        <taxon>Magnoliopsida</taxon>
        <taxon>Liliopsida</taxon>
        <taxon>Poales</taxon>
        <taxon>Poaceae</taxon>
        <taxon>PACMAD clade</taxon>
        <taxon>Panicoideae</taxon>
        <taxon>Panicodae</taxon>
        <taxon>Paniceae</taxon>
        <taxon>Panicinae</taxon>
        <taxon>Panicum</taxon>
        <taxon>Panicum sect. Panicum</taxon>
    </lineage>
</organism>
<gene>
    <name evidence="2" type="ORF">GQ55_4G022000</name>
</gene>
<evidence type="ECO:0000313" key="2">
    <source>
        <dbReference type="EMBL" id="PUZ59208.1"/>
    </source>
</evidence>
<evidence type="ECO:0000313" key="3">
    <source>
        <dbReference type="Proteomes" id="UP000244336"/>
    </source>
</evidence>
<feature type="region of interest" description="Disordered" evidence="1">
    <location>
        <begin position="29"/>
        <end position="49"/>
    </location>
</feature>
<name>A0A2T7DUF1_9POAL</name>
<accession>A0A2T7DUF1</accession>